<feature type="transmembrane region" description="Helical" evidence="1">
    <location>
        <begin position="123"/>
        <end position="140"/>
    </location>
</feature>
<comment type="caution">
    <text evidence="2">The sequence shown here is derived from an EMBL/GenBank/DDBJ whole genome shotgun (WGS) entry which is preliminary data.</text>
</comment>
<feature type="transmembrane region" description="Helical" evidence="1">
    <location>
        <begin position="12"/>
        <end position="28"/>
    </location>
</feature>
<dbReference type="RefSeq" id="WP_259035900.1">
    <property type="nucleotide sequence ID" value="NZ_JAJISC010000003.1"/>
</dbReference>
<keyword evidence="1" id="KW-1133">Transmembrane helix</keyword>
<evidence type="ECO:0008006" key="4">
    <source>
        <dbReference type="Google" id="ProtNLM"/>
    </source>
</evidence>
<gene>
    <name evidence="2" type="ORF">LLY24_08735</name>
</gene>
<keyword evidence="1" id="KW-0472">Membrane</keyword>
<proteinExistence type="predicted"/>
<organism evidence="2 3">
    <name type="scientific">Halomonas dongshanensis</name>
    <dbReference type="NCBI Taxonomy" id="2890835"/>
    <lineage>
        <taxon>Bacteria</taxon>
        <taxon>Pseudomonadati</taxon>
        <taxon>Pseudomonadota</taxon>
        <taxon>Gammaproteobacteria</taxon>
        <taxon>Oceanospirillales</taxon>
        <taxon>Halomonadaceae</taxon>
        <taxon>Halomonas</taxon>
    </lineage>
</organism>
<evidence type="ECO:0000256" key="1">
    <source>
        <dbReference type="SAM" id="Phobius"/>
    </source>
</evidence>
<accession>A0ABT2ED24</accession>
<evidence type="ECO:0000313" key="2">
    <source>
        <dbReference type="EMBL" id="MCS2609399.1"/>
    </source>
</evidence>
<evidence type="ECO:0000313" key="3">
    <source>
        <dbReference type="Proteomes" id="UP001165542"/>
    </source>
</evidence>
<dbReference type="Proteomes" id="UP001165542">
    <property type="component" value="Unassembled WGS sequence"/>
</dbReference>
<protein>
    <recommendedName>
        <fullName evidence="4">Diguanylate cyclase</fullName>
    </recommendedName>
</protein>
<name>A0ABT2ED24_9GAMM</name>
<feature type="transmembrane region" description="Helical" evidence="1">
    <location>
        <begin position="97"/>
        <end position="116"/>
    </location>
</feature>
<keyword evidence="1" id="KW-0812">Transmembrane</keyword>
<dbReference type="EMBL" id="JAJISC010000003">
    <property type="protein sequence ID" value="MCS2609399.1"/>
    <property type="molecule type" value="Genomic_DNA"/>
</dbReference>
<keyword evidence="3" id="KW-1185">Reference proteome</keyword>
<feature type="transmembrane region" description="Helical" evidence="1">
    <location>
        <begin position="34"/>
        <end position="52"/>
    </location>
</feature>
<sequence length="286" mass="31837">MPSKYKIRLLRANLLAAAIALALLTPASPPGAIVLLWLSVGWLFVSAVLLDFSHRRSRGFSWQILPGALLLGLIVSAPERHGLLIWAWAALFTLPQTRWVTLFNVVAALVSLISITPQLTGPAWVLLLLCLVALSLFALSRARQLFDLNSAIRQRLRLMPGLNLWAGEQLLRDLQREQIRCAREGIYGELLVLRVKRHRLWAAAQQLCAQAYDFENVYRLDATTLAIMVLARTADDASIRRRCLLGTFTEPPSHQVLPLNDLMVGALALEDLTHGLTSERLSEETA</sequence>
<reference evidence="2" key="1">
    <citation type="submission" date="2021-11" db="EMBL/GenBank/DDBJ databases">
        <title>Halomonas sp., isolated from a coastal aquaculture zone in Dongshan Bay.</title>
        <authorList>
            <person name="Lin W."/>
        </authorList>
    </citation>
    <scope>NUCLEOTIDE SEQUENCE</scope>
    <source>
        <strain evidence="2">Yzlin-01</strain>
    </source>
</reference>